<dbReference type="OrthoDB" id="4297782at2"/>
<evidence type="ECO:0000313" key="2">
    <source>
        <dbReference type="Proteomes" id="UP000324106"/>
    </source>
</evidence>
<dbReference type="RefSeq" id="WP_150264532.1">
    <property type="nucleotide sequence ID" value="NZ_CP029194.1"/>
</dbReference>
<protein>
    <submittedName>
        <fullName evidence="1">Uncharacterized protein</fullName>
    </submittedName>
</protein>
<organism evidence="1 2">
    <name type="scientific">Streptomyces venezuelae</name>
    <dbReference type="NCBI Taxonomy" id="54571"/>
    <lineage>
        <taxon>Bacteria</taxon>
        <taxon>Bacillati</taxon>
        <taxon>Actinomycetota</taxon>
        <taxon>Actinomycetes</taxon>
        <taxon>Kitasatosporales</taxon>
        <taxon>Streptomycetaceae</taxon>
        <taxon>Streptomyces</taxon>
    </lineage>
</organism>
<name>A0A5P2AKJ3_STRVZ</name>
<evidence type="ECO:0000313" key="1">
    <source>
        <dbReference type="EMBL" id="QES18713.1"/>
    </source>
</evidence>
<accession>A0A5P2AKJ3</accession>
<proteinExistence type="predicted"/>
<sequence>MHDPTPYPIRLADSIADQLGQLNEHLAQASPQQAARILGQALDFDDGILGRITGLMSTGSRFAKAHSEQGTLPPEVWLAVGRAANELDAVGRDLDEHAGTLRALAEAPATTRTASPAPVASALVVRRRR</sequence>
<reference evidence="1 2" key="1">
    <citation type="submission" date="2018-05" db="EMBL/GenBank/DDBJ databases">
        <title>Streptomyces venezuelae.</title>
        <authorList>
            <person name="Kim W."/>
            <person name="Lee N."/>
            <person name="Cho B.-K."/>
        </authorList>
    </citation>
    <scope>NUCLEOTIDE SEQUENCE [LARGE SCALE GENOMIC DNA]</scope>
    <source>
        <strain evidence="1 2">ATCC 15068</strain>
    </source>
</reference>
<dbReference type="Proteomes" id="UP000324106">
    <property type="component" value="Chromosome"/>
</dbReference>
<dbReference type="AlphaFoldDB" id="A0A5P2AKJ3"/>
<dbReference type="EMBL" id="CP029194">
    <property type="protein sequence ID" value="QES18713.1"/>
    <property type="molecule type" value="Genomic_DNA"/>
</dbReference>
<gene>
    <name evidence="1" type="ORF">DEJ46_06115</name>
</gene>